<organism evidence="2 3">
    <name type="scientific">Amycolatopsis minnesotensis</name>
    <dbReference type="NCBI Taxonomy" id="337894"/>
    <lineage>
        <taxon>Bacteria</taxon>
        <taxon>Bacillati</taxon>
        <taxon>Actinomycetota</taxon>
        <taxon>Actinomycetes</taxon>
        <taxon>Pseudonocardiales</taxon>
        <taxon>Pseudonocardiaceae</taxon>
        <taxon>Amycolatopsis</taxon>
    </lineage>
</organism>
<dbReference type="EMBL" id="BAAANN010000016">
    <property type="protein sequence ID" value="GAA1965292.1"/>
    <property type="molecule type" value="Genomic_DNA"/>
</dbReference>
<reference evidence="2 3" key="1">
    <citation type="journal article" date="2019" name="Int. J. Syst. Evol. Microbiol.">
        <title>The Global Catalogue of Microorganisms (GCM) 10K type strain sequencing project: providing services to taxonomists for standard genome sequencing and annotation.</title>
        <authorList>
            <consortium name="The Broad Institute Genomics Platform"/>
            <consortium name="The Broad Institute Genome Sequencing Center for Infectious Disease"/>
            <person name="Wu L."/>
            <person name="Ma J."/>
        </authorList>
    </citation>
    <scope>NUCLEOTIDE SEQUENCE [LARGE SCALE GENOMIC DNA]</scope>
    <source>
        <strain evidence="2 3">JCM 14545</strain>
    </source>
</reference>
<evidence type="ECO:0000313" key="3">
    <source>
        <dbReference type="Proteomes" id="UP001501116"/>
    </source>
</evidence>
<feature type="compositionally biased region" description="Polar residues" evidence="1">
    <location>
        <begin position="84"/>
        <end position="93"/>
    </location>
</feature>
<protein>
    <recommendedName>
        <fullName evidence="4">YD repeat-containing protein</fullName>
    </recommendedName>
</protein>
<dbReference type="Proteomes" id="UP001501116">
    <property type="component" value="Unassembled WGS sequence"/>
</dbReference>
<accession>A0ABN2R8F5</accession>
<proteinExistence type="predicted"/>
<feature type="region of interest" description="Disordered" evidence="1">
    <location>
        <begin position="1"/>
        <end position="34"/>
    </location>
</feature>
<dbReference type="Gene3D" id="2.180.10.10">
    <property type="entry name" value="RHS repeat-associated core"/>
    <property type="match status" value="1"/>
</dbReference>
<keyword evidence="3" id="KW-1185">Reference proteome</keyword>
<evidence type="ECO:0000313" key="2">
    <source>
        <dbReference type="EMBL" id="GAA1965292.1"/>
    </source>
</evidence>
<comment type="caution">
    <text evidence="2">The sequence shown here is derived from an EMBL/GenBank/DDBJ whole genome shotgun (WGS) entry which is preliminary data.</text>
</comment>
<dbReference type="Pfam" id="PF05593">
    <property type="entry name" value="RHS_repeat"/>
    <property type="match status" value="1"/>
</dbReference>
<name>A0ABN2R8F5_9PSEU</name>
<feature type="region of interest" description="Disordered" evidence="1">
    <location>
        <begin position="84"/>
        <end position="105"/>
    </location>
</feature>
<evidence type="ECO:0000256" key="1">
    <source>
        <dbReference type="SAM" id="MobiDB-lite"/>
    </source>
</evidence>
<gene>
    <name evidence="2" type="ORF">GCM10009754_41690</name>
</gene>
<sequence length="105" mass="11169">MIATVTDPNGGTWGSNYDANKRLTSPTTPNKALGTLTTKLGYNASSSTETDPNNQTATFEYGDQGRQVKATDVLGHTKSQKWNVNSSLQSTTDGKTEVALGSRTL</sequence>
<evidence type="ECO:0008006" key="4">
    <source>
        <dbReference type="Google" id="ProtNLM"/>
    </source>
</evidence>
<dbReference type="InterPro" id="IPR031325">
    <property type="entry name" value="RHS_repeat"/>
</dbReference>
<dbReference type="RefSeq" id="WP_425546481.1">
    <property type="nucleotide sequence ID" value="NZ_BAAANN010000016.1"/>
</dbReference>